<sequence>MALENNDFIEKLRKEVSEAKKQLNSIKLELDKARAVGMDVREINERFNAQKKQIELIEKVYKI</sequence>
<gene>
    <name evidence="2" type="ORF">LCGC14_0876560</name>
</gene>
<proteinExistence type="predicted"/>
<dbReference type="AlphaFoldDB" id="A0A0F9P833"/>
<protein>
    <submittedName>
        <fullName evidence="2">Uncharacterized protein</fullName>
    </submittedName>
</protein>
<dbReference type="EMBL" id="LAZR01002734">
    <property type="protein sequence ID" value="KKN26249.1"/>
    <property type="molecule type" value="Genomic_DNA"/>
</dbReference>
<comment type="caution">
    <text evidence="2">The sequence shown here is derived from an EMBL/GenBank/DDBJ whole genome shotgun (WGS) entry which is preliminary data.</text>
</comment>
<accession>A0A0F9P833</accession>
<reference evidence="2" key="1">
    <citation type="journal article" date="2015" name="Nature">
        <title>Complex archaea that bridge the gap between prokaryotes and eukaryotes.</title>
        <authorList>
            <person name="Spang A."/>
            <person name="Saw J.H."/>
            <person name="Jorgensen S.L."/>
            <person name="Zaremba-Niedzwiedzka K."/>
            <person name="Martijn J."/>
            <person name="Lind A.E."/>
            <person name="van Eijk R."/>
            <person name="Schleper C."/>
            <person name="Guy L."/>
            <person name="Ettema T.J."/>
        </authorList>
    </citation>
    <scope>NUCLEOTIDE SEQUENCE</scope>
</reference>
<evidence type="ECO:0000256" key="1">
    <source>
        <dbReference type="SAM" id="Coils"/>
    </source>
</evidence>
<organism evidence="2">
    <name type="scientific">marine sediment metagenome</name>
    <dbReference type="NCBI Taxonomy" id="412755"/>
    <lineage>
        <taxon>unclassified sequences</taxon>
        <taxon>metagenomes</taxon>
        <taxon>ecological metagenomes</taxon>
    </lineage>
</organism>
<feature type="coiled-coil region" evidence="1">
    <location>
        <begin position="9"/>
        <end position="60"/>
    </location>
</feature>
<evidence type="ECO:0000313" key="2">
    <source>
        <dbReference type="EMBL" id="KKN26249.1"/>
    </source>
</evidence>
<keyword evidence="1" id="KW-0175">Coiled coil</keyword>
<name>A0A0F9P833_9ZZZZ</name>